<evidence type="ECO:0000259" key="9">
    <source>
        <dbReference type="Pfam" id="PF09090"/>
    </source>
</evidence>
<feature type="domain" description="MIF4G-like type 2" evidence="9">
    <location>
        <begin position="707"/>
        <end position="960"/>
    </location>
</feature>
<dbReference type="SUPFAM" id="SSF48371">
    <property type="entry name" value="ARM repeat"/>
    <property type="match status" value="3"/>
</dbReference>
<dbReference type="InterPro" id="IPR015172">
    <property type="entry name" value="MIF4G-like_typ-1"/>
</dbReference>
<keyword evidence="3" id="KW-0507">mRNA processing</keyword>
<dbReference type="InterPro" id="IPR016024">
    <property type="entry name" value="ARM-type_fold"/>
</dbReference>
<sequence>MPSAMEGITYQDASTYHRDIREVASEFRQRAKEDDDMSEDGEIENNDGGTSPTRMSLASHMESAMVLESVTTGGGESDANAANTHVHNRSGVFRKIRIPTGPRKLLEAHRRRRFNSSQAPPPRAHPPSPNYYSVYLDWDKVGDFYRPPPRSAKTSRWAHAQRAREDGMTDVSPRPSGRFYDRGNKRKRRYNDDEFDDRRDDRRPTRRRMEEPIIGKLRRQLLTIAESPARDAEDDARDIARFTSDNYEDEEFKQSFLHLLVQLVTEQPFKIPFCAAVILYLNDTKPEIVRDVLAVTQKATQEKLETGNWRIFKLLLRFLACLQGLFEGEGIFSVLDELFSRAVDLQAASSEDTVGLELVKIILLTVPYVISTGVPGVQESATAVLEKTEIVASASHVLEAMVEQYPGAGGNTDERPFGYQSVIGLLQRQLQTEAEKGWKLSFIPKAYKPVKRENGSEESKEPTKHDFPSITIPSPVNPGPRPLFPESYFSLYADQDVETVPKTSDIAASLIRDSLVDTINILDFNRVAVAKFLIEIDCYWAPDTFVKRGTPFDRLKETDEQTTWKPEDIAVDAVFSQIFTLPAPEHKLVYYHSIITEACKLAPGAIAPSLGRAIRFLFRHVDVMDMELSYRFMDWFAHHLSNFDFRWKWSEWSEEVHFQSIHPRKAFIHGALDKEVRLSFAKRIRETLPPEWPNLISEAKEKDTPDFKYESDQTPYAPEGRELLQLLKKKASEDEIQTVINKIHEQAAEHQVTDVLVPSTDAYVTCICYIGSKSLSHVLSCIERCKERLLAIGPASENARKQIISSVADYWKDQPGIAVNIVDKLLNYTILSPMCVVQWALSDRLGAGGSLSESWIFEMVAGTVGKVTNRVRQIVAARLQKGLPEEQVQLLDDTLTKERDAMRQLFQVIDDVTSGVSQGAADGFIEADGGKDMDEETGKLIKAWGERWARVFRRKAAVEEAIVGEAIVEAKVAALNAAVEAERIEAEKAAAEAEAAAAETAAAEAAAEVEDANGTAELMSVEDAAP</sequence>
<keyword evidence="5" id="KW-0539">Nucleus</keyword>
<feature type="compositionally biased region" description="Acidic residues" evidence="6">
    <location>
        <begin position="34"/>
        <end position="45"/>
    </location>
</feature>
<evidence type="ECO:0000256" key="1">
    <source>
        <dbReference type="ARBA" id="ARBA00004123"/>
    </source>
</evidence>
<feature type="region of interest" description="Disordered" evidence="6">
    <location>
        <begin position="1001"/>
        <end position="1026"/>
    </location>
</feature>
<dbReference type="Pfam" id="PF02854">
    <property type="entry name" value="MIF4G"/>
    <property type="match status" value="1"/>
</dbReference>
<evidence type="ECO:0000259" key="7">
    <source>
        <dbReference type="Pfam" id="PF02854"/>
    </source>
</evidence>
<feature type="domain" description="MIF4G-like type 1" evidence="8">
    <location>
        <begin position="501"/>
        <end position="689"/>
    </location>
</feature>
<dbReference type="PANTHER" id="PTHR12412">
    <property type="entry name" value="CAP BINDING PROTEIN"/>
    <property type="match status" value="1"/>
</dbReference>
<evidence type="ECO:0000313" key="11">
    <source>
        <dbReference type="Proteomes" id="UP000774617"/>
    </source>
</evidence>
<dbReference type="InterPro" id="IPR015174">
    <property type="entry name" value="MIF4G-like_typ-2"/>
</dbReference>
<dbReference type="Gene3D" id="1.25.40.180">
    <property type="match status" value="3"/>
</dbReference>
<evidence type="ECO:0000256" key="3">
    <source>
        <dbReference type="ARBA" id="ARBA00022664"/>
    </source>
</evidence>
<evidence type="ECO:0000259" key="8">
    <source>
        <dbReference type="Pfam" id="PF09088"/>
    </source>
</evidence>
<protein>
    <submittedName>
        <fullName evidence="10">MIF4G like-domain-containing protein</fullName>
    </submittedName>
</protein>
<feature type="region of interest" description="Disordered" evidence="6">
    <location>
        <begin position="25"/>
        <end position="55"/>
    </location>
</feature>
<dbReference type="EMBL" id="JAGTJR010000006">
    <property type="protein sequence ID" value="KAH7059101.1"/>
    <property type="molecule type" value="Genomic_DNA"/>
</dbReference>
<dbReference type="InterPro" id="IPR003890">
    <property type="entry name" value="MIF4G-like_typ-3"/>
</dbReference>
<evidence type="ECO:0000256" key="6">
    <source>
        <dbReference type="SAM" id="MobiDB-lite"/>
    </source>
</evidence>
<gene>
    <name evidence="10" type="ORF">B0J12DRAFT_696762</name>
</gene>
<comment type="caution">
    <text evidence="10">The sequence shown here is derived from an EMBL/GenBank/DDBJ whole genome shotgun (WGS) entry which is preliminary data.</text>
</comment>
<feature type="domain" description="MIF4G" evidence="7">
    <location>
        <begin position="236"/>
        <end position="370"/>
    </location>
</feature>
<feature type="region of interest" description="Disordered" evidence="6">
    <location>
        <begin position="147"/>
        <end position="185"/>
    </location>
</feature>
<evidence type="ECO:0000256" key="4">
    <source>
        <dbReference type="ARBA" id="ARBA00023187"/>
    </source>
</evidence>
<evidence type="ECO:0000256" key="5">
    <source>
        <dbReference type="ARBA" id="ARBA00023242"/>
    </source>
</evidence>
<comment type="subcellular location">
    <subcellularLocation>
        <location evidence="1">Nucleus</location>
    </subcellularLocation>
</comment>
<dbReference type="PANTHER" id="PTHR12412:SF2">
    <property type="entry name" value="NUCLEAR CAP-BINDING PROTEIN SUBUNIT 1"/>
    <property type="match status" value="1"/>
</dbReference>
<dbReference type="Proteomes" id="UP000774617">
    <property type="component" value="Unassembled WGS sequence"/>
</dbReference>
<dbReference type="Pfam" id="PF09088">
    <property type="entry name" value="MIF4G_like"/>
    <property type="match status" value="1"/>
</dbReference>
<evidence type="ECO:0000256" key="2">
    <source>
        <dbReference type="ARBA" id="ARBA00007413"/>
    </source>
</evidence>
<dbReference type="Pfam" id="PF09090">
    <property type="entry name" value="MIF4G_like_2"/>
    <property type="match status" value="1"/>
</dbReference>
<accession>A0ABQ8GNK6</accession>
<proteinExistence type="inferred from homology"/>
<dbReference type="InterPro" id="IPR027159">
    <property type="entry name" value="CBP80"/>
</dbReference>
<evidence type="ECO:0000313" key="10">
    <source>
        <dbReference type="EMBL" id="KAH7059101.1"/>
    </source>
</evidence>
<feature type="compositionally biased region" description="Basic and acidic residues" evidence="6">
    <location>
        <begin position="451"/>
        <end position="467"/>
    </location>
</feature>
<keyword evidence="11" id="KW-1185">Reference proteome</keyword>
<organism evidence="10 11">
    <name type="scientific">Macrophomina phaseolina</name>
    <dbReference type="NCBI Taxonomy" id="35725"/>
    <lineage>
        <taxon>Eukaryota</taxon>
        <taxon>Fungi</taxon>
        <taxon>Dikarya</taxon>
        <taxon>Ascomycota</taxon>
        <taxon>Pezizomycotina</taxon>
        <taxon>Dothideomycetes</taxon>
        <taxon>Dothideomycetes incertae sedis</taxon>
        <taxon>Botryosphaeriales</taxon>
        <taxon>Botryosphaeriaceae</taxon>
        <taxon>Macrophomina</taxon>
    </lineage>
</organism>
<feature type="region of interest" description="Disordered" evidence="6">
    <location>
        <begin position="451"/>
        <end position="477"/>
    </location>
</feature>
<feature type="region of interest" description="Disordered" evidence="6">
    <location>
        <begin position="191"/>
        <end position="210"/>
    </location>
</feature>
<keyword evidence="4" id="KW-0508">mRNA splicing</keyword>
<reference evidence="10 11" key="1">
    <citation type="journal article" date="2021" name="Nat. Commun.">
        <title>Genetic determinants of endophytism in the Arabidopsis root mycobiome.</title>
        <authorList>
            <person name="Mesny F."/>
            <person name="Miyauchi S."/>
            <person name="Thiergart T."/>
            <person name="Pickel B."/>
            <person name="Atanasova L."/>
            <person name="Karlsson M."/>
            <person name="Huettel B."/>
            <person name="Barry K.W."/>
            <person name="Haridas S."/>
            <person name="Chen C."/>
            <person name="Bauer D."/>
            <person name="Andreopoulos W."/>
            <person name="Pangilinan J."/>
            <person name="LaButti K."/>
            <person name="Riley R."/>
            <person name="Lipzen A."/>
            <person name="Clum A."/>
            <person name="Drula E."/>
            <person name="Henrissat B."/>
            <person name="Kohler A."/>
            <person name="Grigoriev I.V."/>
            <person name="Martin F.M."/>
            <person name="Hacquard S."/>
        </authorList>
    </citation>
    <scope>NUCLEOTIDE SEQUENCE [LARGE SCALE GENOMIC DNA]</scope>
    <source>
        <strain evidence="10 11">MPI-SDFR-AT-0080</strain>
    </source>
</reference>
<comment type="similarity">
    <text evidence="2">Belongs to the NCBP1 family.</text>
</comment>
<name>A0ABQ8GNK6_9PEZI</name>